<name>A0A517YP26_9BACT</name>
<keyword evidence="1" id="KW-0472">Membrane</keyword>
<organism evidence="2 3">
    <name type="scientific">Poriferisphaera corsica</name>
    <dbReference type="NCBI Taxonomy" id="2528020"/>
    <lineage>
        <taxon>Bacteria</taxon>
        <taxon>Pseudomonadati</taxon>
        <taxon>Planctomycetota</taxon>
        <taxon>Phycisphaerae</taxon>
        <taxon>Phycisphaerales</taxon>
        <taxon>Phycisphaeraceae</taxon>
        <taxon>Poriferisphaera</taxon>
    </lineage>
</organism>
<gene>
    <name evidence="2" type="ORF">KS4_00020</name>
</gene>
<dbReference type="KEGG" id="pcor:KS4_00020"/>
<keyword evidence="3" id="KW-1185">Reference proteome</keyword>
<dbReference type="Proteomes" id="UP000317369">
    <property type="component" value="Chromosome"/>
</dbReference>
<protein>
    <submittedName>
        <fullName evidence="2">Uncharacterized protein</fullName>
    </submittedName>
</protein>
<dbReference type="RefSeq" id="WP_145072767.1">
    <property type="nucleotide sequence ID" value="NZ_CP036425.1"/>
</dbReference>
<feature type="transmembrane region" description="Helical" evidence="1">
    <location>
        <begin position="136"/>
        <end position="154"/>
    </location>
</feature>
<proteinExistence type="predicted"/>
<dbReference type="EMBL" id="CP036425">
    <property type="protein sequence ID" value="QDU31974.1"/>
    <property type="molecule type" value="Genomic_DNA"/>
</dbReference>
<evidence type="ECO:0000313" key="3">
    <source>
        <dbReference type="Proteomes" id="UP000317369"/>
    </source>
</evidence>
<evidence type="ECO:0000313" key="2">
    <source>
        <dbReference type="EMBL" id="QDU31974.1"/>
    </source>
</evidence>
<evidence type="ECO:0000256" key="1">
    <source>
        <dbReference type="SAM" id="Phobius"/>
    </source>
</evidence>
<keyword evidence="1" id="KW-0812">Transmembrane</keyword>
<sequence>MAKFSSQDLKQHKYGEAVEKKVKEGATKTDIFAETNKNVEAKLDRGVKTNQALDVDEKKIGRSHDVEKVVEKSIGPMSAYDRIQAGKKFGIVRLYDSDLERRDVLKQFKMRVSDLRLGFQIKHDQLIIGARQIPMVLLYVVMVIFGLIGSRVMYLNGNVFGSSSAAILIFVIVPMFVIILTANIYNRHMKRWGAKIVVNFRERSVVMENVGVRFEADEIVKFIDVSRDTYVRRGNETHDTRRSWVGFLIEREVGGYEYWVLWDHYSLRKWVKEGWKSYSAGRYLSQKLGVGIESVDAGHKTCDELGV</sequence>
<reference evidence="2 3" key="1">
    <citation type="submission" date="2019-02" db="EMBL/GenBank/DDBJ databases">
        <title>Deep-cultivation of Planctomycetes and their phenomic and genomic characterization uncovers novel biology.</title>
        <authorList>
            <person name="Wiegand S."/>
            <person name="Jogler M."/>
            <person name="Boedeker C."/>
            <person name="Pinto D."/>
            <person name="Vollmers J."/>
            <person name="Rivas-Marin E."/>
            <person name="Kohn T."/>
            <person name="Peeters S.H."/>
            <person name="Heuer A."/>
            <person name="Rast P."/>
            <person name="Oberbeckmann S."/>
            <person name="Bunk B."/>
            <person name="Jeske O."/>
            <person name="Meyerdierks A."/>
            <person name="Storesund J.E."/>
            <person name="Kallscheuer N."/>
            <person name="Luecker S."/>
            <person name="Lage O.M."/>
            <person name="Pohl T."/>
            <person name="Merkel B.J."/>
            <person name="Hornburger P."/>
            <person name="Mueller R.-W."/>
            <person name="Bruemmer F."/>
            <person name="Labrenz M."/>
            <person name="Spormann A.M."/>
            <person name="Op den Camp H."/>
            <person name="Overmann J."/>
            <person name="Amann R."/>
            <person name="Jetten M.S.M."/>
            <person name="Mascher T."/>
            <person name="Medema M.H."/>
            <person name="Devos D.P."/>
            <person name="Kaster A.-K."/>
            <person name="Ovreas L."/>
            <person name="Rohde M."/>
            <person name="Galperin M.Y."/>
            <person name="Jogler C."/>
        </authorList>
    </citation>
    <scope>NUCLEOTIDE SEQUENCE [LARGE SCALE GENOMIC DNA]</scope>
    <source>
        <strain evidence="2 3">KS4</strain>
    </source>
</reference>
<feature type="transmembrane region" description="Helical" evidence="1">
    <location>
        <begin position="166"/>
        <end position="185"/>
    </location>
</feature>
<dbReference type="AlphaFoldDB" id="A0A517YP26"/>
<keyword evidence="1" id="KW-1133">Transmembrane helix</keyword>
<accession>A0A517YP26</accession>